<dbReference type="Gene3D" id="3.40.50.150">
    <property type="entry name" value="Vaccinia Virus protein VP39"/>
    <property type="match status" value="1"/>
</dbReference>
<comment type="similarity">
    <text evidence="2">Belongs to the TlyA family.</text>
</comment>
<evidence type="ECO:0000256" key="2">
    <source>
        <dbReference type="ARBA" id="ARBA00029460"/>
    </source>
</evidence>
<comment type="caution">
    <text evidence="5">The sequence shown here is derived from an EMBL/GenBank/DDBJ whole genome shotgun (WGS) entry which is preliminary data.</text>
</comment>
<dbReference type="Gene3D" id="3.10.290.10">
    <property type="entry name" value="RNA-binding S4 domain"/>
    <property type="match status" value="1"/>
</dbReference>
<proteinExistence type="inferred from homology"/>
<name>A0A9D6AE23_9ACTN</name>
<protein>
    <submittedName>
        <fullName evidence="5">TlyA family RNA methyltransferase</fullName>
    </submittedName>
</protein>
<evidence type="ECO:0000313" key="6">
    <source>
        <dbReference type="Proteomes" id="UP000787322"/>
    </source>
</evidence>
<dbReference type="InterPro" id="IPR029063">
    <property type="entry name" value="SAM-dependent_MTases_sf"/>
</dbReference>
<dbReference type="InterPro" id="IPR047048">
    <property type="entry name" value="TlyA"/>
</dbReference>
<dbReference type="InterPro" id="IPR002942">
    <property type="entry name" value="S4_RNA-bd"/>
</dbReference>
<dbReference type="InterPro" id="IPR002877">
    <property type="entry name" value="RNA_MeTrfase_FtsJ_dom"/>
</dbReference>
<keyword evidence="5" id="KW-0489">Methyltransferase</keyword>
<dbReference type="InterPro" id="IPR004538">
    <property type="entry name" value="Hemolysin_A/TlyA"/>
</dbReference>
<dbReference type="CDD" id="cd02440">
    <property type="entry name" value="AdoMet_MTases"/>
    <property type="match status" value="1"/>
</dbReference>
<evidence type="ECO:0000256" key="1">
    <source>
        <dbReference type="ARBA" id="ARBA00022884"/>
    </source>
</evidence>
<organism evidence="5 6">
    <name type="scientific">Lancefieldella parvula</name>
    <dbReference type="NCBI Taxonomy" id="1382"/>
    <lineage>
        <taxon>Bacteria</taxon>
        <taxon>Bacillati</taxon>
        <taxon>Actinomycetota</taxon>
        <taxon>Coriobacteriia</taxon>
        <taxon>Coriobacteriales</taxon>
        <taxon>Atopobiaceae</taxon>
        <taxon>Lancefieldella</taxon>
    </lineage>
</organism>
<evidence type="ECO:0000259" key="4">
    <source>
        <dbReference type="SMART" id="SM00363"/>
    </source>
</evidence>
<dbReference type="EMBL" id="JABZGU010000035">
    <property type="protein sequence ID" value="MBF4802686.1"/>
    <property type="molecule type" value="Genomic_DNA"/>
</dbReference>
<sequence>MAQRISRQRLDKELVRQGFFKDTQAALRAILAGDVSTSDRRLTSAGELVPEGLFLHVKGAIPYVSRGGLKLERAFEVFDFTVQNKKCLDIGCSTGGFTDCLLQNGAASVTSVDVGYAQFDWSLRKDSRVELLERTNITSLPEMGYSHVFDVAVCDVSFTSILSILPSVLDVLAPEGVFVTLVKPQFEAKREEVGEGGIVTDTSVRLQTLQKVSDAFKEAHMGPLGACESPIHGAKGNVEYLLFGQLEAGSFDLDLASVVSSHSVEIVK</sequence>
<dbReference type="PANTHER" id="PTHR32319:SF0">
    <property type="entry name" value="BACTERIAL HEMOLYSIN-LIKE PROTEIN"/>
    <property type="match status" value="1"/>
</dbReference>
<dbReference type="AlphaFoldDB" id="A0A9D6AE23"/>
<dbReference type="InterPro" id="IPR036986">
    <property type="entry name" value="S4_RNA-bd_sf"/>
</dbReference>
<dbReference type="GO" id="GO:0032259">
    <property type="term" value="P:methylation"/>
    <property type="evidence" value="ECO:0007669"/>
    <property type="project" value="UniProtKB-KW"/>
</dbReference>
<evidence type="ECO:0000256" key="3">
    <source>
        <dbReference type="PROSITE-ProRule" id="PRU00182"/>
    </source>
</evidence>
<dbReference type="PANTHER" id="PTHR32319">
    <property type="entry name" value="BACTERIAL HEMOLYSIN-LIKE PROTEIN"/>
    <property type="match status" value="1"/>
</dbReference>
<keyword evidence="1 3" id="KW-0694">RNA-binding</keyword>
<accession>A0A9D6AE23</accession>
<dbReference type="GO" id="GO:0003723">
    <property type="term" value="F:RNA binding"/>
    <property type="evidence" value="ECO:0007669"/>
    <property type="project" value="UniProtKB-KW"/>
</dbReference>
<dbReference type="SUPFAM" id="SSF55174">
    <property type="entry name" value="Alpha-L RNA-binding motif"/>
    <property type="match status" value="1"/>
</dbReference>
<evidence type="ECO:0000313" key="5">
    <source>
        <dbReference type="EMBL" id="MBF4802686.1"/>
    </source>
</evidence>
<dbReference type="GO" id="GO:0008168">
    <property type="term" value="F:methyltransferase activity"/>
    <property type="evidence" value="ECO:0007669"/>
    <property type="project" value="UniProtKB-KW"/>
</dbReference>
<dbReference type="Proteomes" id="UP000787322">
    <property type="component" value="Unassembled WGS sequence"/>
</dbReference>
<dbReference type="PIRSF" id="PIRSF005578">
    <property type="entry name" value="TlyA"/>
    <property type="match status" value="1"/>
</dbReference>
<keyword evidence="5" id="KW-0808">Transferase</keyword>
<dbReference type="NCBIfam" id="TIGR00478">
    <property type="entry name" value="tly"/>
    <property type="match status" value="1"/>
</dbReference>
<dbReference type="SMART" id="SM00363">
    <property type="entry name" value="S4"/>
    <property type="match status" value="1"/>
</dbReference>
<dbReference type="SUPFAM" id="SSF53335">
    <property type="entry name" value="S-adenosyl-L-methionine-dependent methyltransferases"/>
    <property type="match status" value="1"/>
</dbReference>
<dbReference type="Pfam" id="PF01728">
    <property type="entry name" value="FtsJ"/>
    <property type="match status" value="1"/>
</dbReference>
<feature type="domain" description="RNA-binding S4" evidence="4">
    <location>
        <begin position="8"/>
        <end position="72"/>
    </location>
</feature>
<dbReference type="PROSITE" id="PS50889">
    <property type="entry name" value="S4"/>
    <property type="match status" value="1"/>
</dbReference>
<reference evidence="5" key="1">
    <citation type="submission" date="2020-04" db="EMBL/GenBank/DDBJ databases">
        <title>Deep metagenomics examines the oral microbiome during advanced dental caries in children, revealing novel taxa and co-occurrences with host molecules.</title>
        <authorList>
            <person name="Baker J.L."/>
            <person name="Morton J.T."/>
            <person name="Dinis M."/>
            <person name="Alvarez R."/>
            <person name="Tran N.C."/>
            <person name="Knight R."/>
            <person name="Edlund A."/>
        </authorList>
    </citation>
    <scope>NUCLEOTIDE SEQUENCE</scope>
    <source>
        <strain evidence="5">JCVI_3_bin.11</strain>
    </source>
</reference>
<gene>
    <name evidence="5" type="ORF">HXK24_02535</name>
</gene>